<evidence type="ECO:0000313" key="4">
    <source>
        <dbReference type="EMBL" id="SFG02915.1"/>
    </source>
</evidence>
<name>A0A1I2NG51_9ACTN</name>
<reference evidence="4 5" key="1">
    <citation type="submission" date="2016-10" db="EMBL/GenBank/DDBJ databases">
        <authorList>
            <person name="de Groot N.N."/>
        </authorList>
    </citation>
    <scope>NUCLEOTIDE SEQUENCE [LARGE SCALE GENOMIC DNA]</scope>
    <source>
        <strain evidence="4 5">CPCC 202808</strain>
    </source>
</reference>
<accession>A0A1I2NG51</accession>
<dbReference type="EMBL" id="FOOI01000003">
    <property type="protein sequence ID" value="SFG02915.1"/>
    <property type="molecule type" value="Genomic_DNA"/>
</dbReference>
<dbReference type="GO" id="GO:0005840">
    <property type="term" value="C:ribosome"/>
    <property type="evidence" value="ECO:0007669"/>
    <property type="project" value="UniProtKB-KW"/>
</dbReference>
<dbReference type="STRING" id="504797.SAMN05421678_103367"/>
<evidence type="ECO:0000259" key="3">
    <source>
        <dbReference type="PROSITE" id="PS51186"/>
    </source>
</evidence>
<dbReference type="CDD" id="cd04301">
    <property type="entry name" value="NAT_SF"/>
    <property type="match status" value="1"/>
</dbReference>
<sequence>MTSVTNVENAATETGPVKDELTGAGAADTGANDSGVVVRQVGPDDWREWRAIRLAALEEAPWAFGSTLAQARTFVEDDWRRRLSGFPCYLAHLPEEPAVAVGMSGAYVEEPEPGEPGIDDPGSGAAEGRGATFGLVSMWVSPTARGRGVGAHLIAAVVDWAARSGAARVHLWVTDGNDPARRLYERCGFVPTGERAPLPSDPSLSEIGMVRELSA</sequence>
<dbReference type="AlphaFoldDB" id="A0A1I2NG51"/>
<feature type="domain" description="N-acetyltransferase" evidence="3">
    <location>
        <begin position="36"/>
        <end position="214"/>
    </location>
</feature>
<keyword evidence="4" id="KW-0687">Ribonucleoprotein</keyword>
<dbReference type="GO" id="GO:0008080">
    <property type="term" value="F:N-acetyltransferase activity"/>
    <property type="evidence" value="ECO:0007669"/>
    <property type="project" value="InterPro"/>
</dbReference>
<dbReference type="PANTHER" id="PTHR13947">
    <property type="entry name" value="GNAT FAMILY N-ACETYLTRANSFERASE"/>
    <property type="match status" value="1"/>
</dbReference>
<gene>
    <name evidence="4" type="ORF">SAMN05421678_103367</name>
</gene>
<dbReference type="Proteomes" id="UP000199052">
    <property type="component" value="Unassembled WGS sequence"/>
</dbReference>
<dbReference type="OrthoDB" id="9799092at2"/>
<feature type="region of interest" description="Disordered" evidence="2">
    <location>
        <begin position="1"/>
        <end position="32"/>
    </location>
</feature>
<dbReference type="Pfam" id="PF00583">
    <property type="entry name" value="Acetyltransf_1"/>
    <property type="match status" value="1"/>
</dbReference>
<dbReference type="Gene3D" id="3.40.630.30">
    <property type="match status" value="1"/>
</dbReference>
<feature type="compositionally biased region" description="Polar residues" evidence="2">
    <location>
        <begin position="1"/>
        <end position="12"/>
    </location>
</feature>
<feature type="compositionally biased region" description="Low complexity" evidence="2">
    <location>
        <begin position="22"/>
        <end position="32"/>
    </location>
</feature>
<keyword evidence="1" id="KW-0808">Transferase</keyword>
<organism evidence="4 5">
    <name type="scientific">Actinopolymorpha cephalotaxi</name>
    <dbReference type="NCBI Taxonomy" id="504797"/>
    <lineage>
        <taxon>Bacteria</taxon>
        <taxon>Bacillati</taxon>
        <taxon>Actinomycetota</taxon>
        <taxon>Actinomycetes</taxon>
        <taxon>Propionibacteriales</taxon>
        <taxon>Actinopolymorphaceae</taxon>
        <taxon>Actinopolymorpha</taxon>
    </lineage>
</organism>
<dbReference type="InterPro" id="IPR050769">
    <property type="entry name" value="NAT_camello-type"/>
</dbReference>
<keyword evidence="4" id="KW-0689">Ribosomal protein</keyword>
<dbReference type="PANTHER" id="PTHR13947:SF37">
    <property type="entry name" value="LD18367P"/>
    <property type="match status" value="1"/>
</dbReference>
<evidence type="ECO:0000313" key="5">
    <source>
        <dbReference type="Proteomes" id="UP000199052"/>
    </source>
</evidence>
<dbReference type="PROSITE" id="PS51186">
    <property type="entry name" value="GNAT"/>
    <property type="match status" value="1"/>
</dbReference>
<proteinExistence type="predicted"/>
<protein>
    <submittedName>
        <fullName evidence="4">Ribosomal protein S18 acetylase RimI</fullName>
    </submittedName>
</protein>
<dbReference type="InterPro" id="IPR000182">
    <property type="entry name" value="GNAT_dom"/>
</dbReference>
<evidence type="ECO:0000256" key="1">
    <source>
        <dbReference type="ARBA" id="ARBA00022679"/>
    </source>
</evidence>
<evidence type="ECO:0000256" key="2">
    <source>
        <dbReference type="SAM" id="MobiDB-lite"/>
    </source>
</evidence>
<dbReference type="InterPro" id="IPR016181">
    <property type="entry name" value="Acyl_CoA_acyltransferase"/>
</dbReference>
<dbReference type="SUPFAM" id="SSF55729">
    <property type="entry name" value="Acyl-CoA N-acyltransferases (Nat)"/>
    <property type="match status" value="1"/>
</dbReference>